<dbReference type="GO" id="GO:0000981">
    <property type="term" value="F:DNA-binding transcription factor activity, RNA polymerase II-specific"/>
    <property type="evidence" value="ECO:0007669"/>
    <property type="project" value="TreeGrafter"/>
</dbReference>
<evidence type="ECO:0000313" key="2">
    <source>
        <dbReference type="EMBL" id="TEA22555.1"/>
    </source>
</evidence>
<comment type="caution">
    <text evidence="2">The sequence shown here is derived from an EMBL/GenBank/DDBJ whole genome shotgun (WGS) entry which is preliminary data.</text>
</comment>
<keyword evidence="3" id="KW-1185">Reference proteome</keyword>
<evidence type="ECO:0000256" key="1">
    <source>
        <dbReference type="SAM" id="MobiDB-lite"/>
    </source>
</evidence>
<accession>A0A4R8TV09</accession>
<dbReference type="InterPro" id="IPR052780">
    <property type="entry name" value="AAA_Catabolism_Regulators"/>
</dbReference>
<evidence type="ECO:0008006" key="4">
    <source>
        <dbReference type="Google" id="ProtNLM"/>
    </source>
</evidence>
<dbReference type="GO" id="GO:0045944">
    <property type="term" value="P:positive regulation of transcription by RNA polymerase II"/>
    <property type="evidence" value="ECO:0007669"/>
    <property type="project" value="TreeGrafter"/>
</dbReference>
<dbReference type="Proteomes" id="UP000295604">
    <property type="component" value="Unassembled WGS sequence"/>
</dbReference>
<feature type="region of interest" description="Disordered" evidence="1">
    <location>
        <begin position="26"/>
        <end position="57"/>
    </location>
</feature>
<protein>
    <recommendedName>
        <fullName evidence="4">Transcription factor domain-containing protein</fullName>
    </recommendedName>
</protein>
<dbReference type="EMBL" id="QAPF01000004">
    <property type="protein sequence ID" value="TEA22555.1"/>
    <property type="molecule type" value="Genomic_DNA"/>
</dbReference>
<evidence type="ECO:0000313" key="3">
    <source>
        <dbReference type="Proteomes" id="UP000295604"/>
    </source>
</evidence>
<sequence>MSILVTGSNDALDILSDAASILHNATITPSSGPPSTQPAAPSSDTPTAVPAESNRGSQSGVGFVSLSLSEPTDATLDLWDKCRFVRQGWFTSQEAVTFFKYLSPLTAVTIDHYREYDSHMGLICEESMLCCTVLMIASRFFMLPGAGGASRSHLIHNRLWQHCELMIKRIMLGQEKISTAKMRVVEGWDAVFIDTEYDREHRKRTNDQNPLLRWQRDVFEPAKRASRMSWMLLGLATNLAYELGVLPHDHHQTQTSNVAPSSDELRNFRAQRLLYTYMTQTATKLGYHSVLPESVAITVSRSVTADGNIEI</sequence>
<feature type="compositionally biased region" description="Polar residues" evidence="1">
    <location>
        <begin position="37"/>
        <end position="46"/>
    </location>
</feature>
<dbReference type="AlphaFoldDB" id="A0A4R8TV09"/>
<reference evidence="2 3" key="1">
    <citation type="submission" date="2018-11" db="EMBL/GenBank/DDBJ databases">
        <title>Genome sequence and assembly of Colletotrichum sidae.</title>
        <authorList>
            <person name="Gan P."/>
            <person name="Shirasu K."/>
        </authorList>
    </citation>
    <scope>NUCLEOTIDE SEQUENCE [LARGE SCALE GENOMIC DNA]</scope>
    <source>
        <strain evidence="2 3">CBS 518.97</strain>
    </source>
</reference>
<dbReference type="GO" id="GO:0009074">
    <property type="term" value="P:aromatic amino acid family catabolic process"/>
    <property type="evidence" value="ECO:0007669"/>
    <property type="project" value="TreeGrafter"/>
</dbReference>
<dbReference type="PANTHER" id="PTHR31644">
    <property type="entry name" value="TRANSCRIPTIONAL ACTIVATOR ARO80-RELATED"/>
    <property type="match status" value="1"/>
</dbReference>
<dbReference type="PANTHER" id="PTHR31644:SF4">
    <property type="entry name" value="ZN(II)2CYS6 TRANSCRIPTION FACTOR (EUROFUNG)"/>
    <property type="match status" value="1"/>
</dbReference>
<gene>
    <name evidence="2" type="ORF">C8034_v002925</name>
</gene>
<organism evidence="2 3">
    <name type="scientific">Colletotrichum sidae</name>
    <dbReference type="NCBI Taxonomy" id="1347389"/>
    <lineage>
        <taxon>Eukaryota</taxon>
        <taxon>Fungi</taxon>
        <taxon>Dikarya</taxon>
        <taxon>Ascomycota</taxon>
        <taxon>Pezizomycotina</taxon>
        <taxon>Sordariomycetes</taxon>
        <taxon>Hypocreomycetidae</taxon>
        <taxon>Glomerellales</taxon>
        <taxon>Glomerellaceae</taxon>
        <taxon>Colletotrichum</taxon>
        <taxon>Colletotrichum orbiculare species complex</taxon>
    </lineage>
</organism>
<dbReference type="GO" id="GO:0005634">
    <property type="term" value="C:nucleus"/>
    <property type="evidence" value="ECO:0007669"/>
    <property type="project" value="TreeGrafter"/>
</dbReference>
<proteinExistence type="predicted"/>
<name>A0A4R8TV09_9PEZI</name>